<dbReference type="PROSITE" id="PS00518">
    <property type="entry name" value="ZF_RING_1"/>
    <property type="match status" value="1"/>
</dbReference>
<dbReference type="RefSeq" id="XP_022086395.1">
    <property type="nucleotide sequence ID" value="XM_022230703.1"/>
</dbReference>
<dbReference type="GO" id="GO:0008270">
    <property type="term" value="F:zinc ion binding"/>
    <property type="evidence" value="ECO:0007669"/>
    <property type="project" value="UniProtKB-KW"/>
</dbReference>
<keyword evidence="3 5" id="KW-0863">Zinc-finger</keyword>
<dbReference type="PANTHER" id="PTHR25462:SF296">
    <property type="entry name" value="MEIOTIC P26, ISOFORM F"/>
    <property type="match status" value="1"/>
</dbReference>
<feature type="domain" description="B box-type" evidence="8">
    <location>
        <begin position="101"/>
        <end position="148"/>
    </location>
</feature>
<evidence type="ECO:0000313" key="10">
    <source>
        <dbReference type="RefSeq" id="XP_022086395.1"/>
    </source>
</evidence>
<evidence type="ECO:0000256" key="1">
    <source>
        <dbReference type="ARBA" id="ARBA00022553"/>
    </source>
</evidence>
<dbReference type="SMART" id="SM00336">
    <property type="entry name" value="BBOX"/>
    <property type="match status" value="2"/>
</dbReference>
<dbReference type="PROSITE" id="PS50119">
    <property type="entry name" value="ZF_BBOX"/>
    <property type="match status" value="2"/>
</dbReference>
<evidence type="ECO:0000256" key="2">
    <source>
        <dbReference type="ARBA" id="ARBA00022723"/>
    </source>
</evidence>
<keyword evidence="1" id="KW-0597">Phosphoprotein</keyword>
<dbReference type="InterPro" id="IPR047153">
    <property type="entry name" value="TRIM45/56/19-like"/>
</dbReference>
<dbReference type="SUPFAM" id="SSF57845">
    <property type="entry name" value="B-box zinc-binding domain"/>
    <property type="match status" value="1"/>
</dbReference>
<keyword evidence="9" id="KW-1185">Reference proteome</keyword>
<feature type="domain" description="B box-type" evidence="8">
    <location>
        <begin position="163"/>
        <end position="204"/>
    </location>
</feature>
<dbReference type="SUPFAM" id="SSF57850">
    <property type="entry name" value="RING/U-box"/>
    <property type="match status" value="1"/>
</dbReference>
<keyword evidence="2" id="KW-0479">Metal-binding</keyword>
<dbReference type="Pfam" id="PF22586">
    <property type="entry name" value="ANCHR-like_BBOX"/>
    <property type="match status" value="1"/>
</dbReference>
<dbReference type="InterPro" id="IPR017907">
    <property type="entry name" value="Znf_RING_CS"/>
</dbReference>
<proteinExistence type="predicted"/>
<feature type="coiled-coil region" evidence="6">
    <location>
        <begin position="255"/>
        <end position="304"/>
    </location>
</feature>
<dbReference type="GeneID" id="110976963"/>
<name>A0A8B7Y268_ACAPL</name>
<keyword evidence="4" id="KW-0862">Zinc</keyword>
<dbReference type="CDD" id="cd19756">
    <property type="entry name" value="Bbox2"/>
    <property type="match status" value="1"/>
</dbReference>
<dbReference type="InterPro" id="IPR011042">
    <property type="entry name" value="6-blade_b-propeller_TolB-like"/>
</dbReference>
<dbReference type="PROSITE" id="PS50089">
    <property type="entry name" value="ZF_RING_2"/>
    <property type="match status" value="1"/>
</dbReference>
<feature type="domain" description="RING-type" evidence="7">
    <location>
        <begin position="20"/>
        <end position="63"/>
    </location>
</feature>
<dbReference type="KEGG" id="aplc:110976963"/>
<gene>
    <name evidence="10" type="primary">LOC110976963</name>
</gene>
<dbReference type="PANTHER" id="PTHR25462">
    <property type="entry name" value="BONUS, ISOFORM C-RELATED"/>
    <property type="match status" value="1"/>
</dbReference>
<dbReference type="OMA" id="CYHEEDR"/>
<evidence type="ECO:0000256" key="3">
    <source>
        <dbReference type="ARBA" id="ARBA00022771"/>
    </source>
</evidence>
<evidence type="ECO:0000313" key="9">
    <source>
        <dbReference type="Proteomes" id="UP000694845"/>
    </source>
</evidence>
<dbReference type="SMART" id="SM00184">
    <property type="entry name" value="RING"/>
    <property type="match status" value="2"/>
</dbReference>
<protein>
    <submittedName>
        <fullName evidence="10">E3 ubiquitin-protein ligase TRIM71-like</fullName>
    </submittedName>
</protein>
<dbReference type="Pfam" id="PF13445">
    <property type="entry name" value="zf-RING_UBOX"/>
    <property type="match status" value="1"/>
</dbReference>
<dbReference type="InterPro" id="IPR000315">
    <property type="entry name" value="Znf_B-box"/>
</dbReference>
<dbReference type="AlphaFoldDB" id="A0A8B7Y268"/>
<reference evidence="10" key="1">
    <citation type="submission" date="2025-08" db="UniProtKB">
        <authorList>
            <consortium name="RefSeq"/>
        </authorList>
    </citation>
    <scope>IDENTIFICATION</scope>
</reference>
<sequence>MAASRRATFPKKFRERQLECSICCNRFTEPKFLDCLHTFCLKCLHHLELGKNPQILKIKCPLCGRNTMLESSTLEDLPTNVTLSALVEEFAILEQLLQGQGSEIKCQNCNNENPADSFCMDCAHFLCQDCRKAHGRQKRSKSHKTYTMAQLQSGEIAYKSKLREEPKCQQHPDQSRNIYCETCEQLACTACSVLKHEKHSRADVSEALKTCQQEITEFLKNTEKKKTELKNATTKTAESRKKLDTMFEATNRKISQKADKEVARIREREQKLKKEAKEIYQDRVKTLQTAEDAINNELTAAEQTQDMMKQLLAQEIKTEILHLKQKFLRSLREFVEQQQIVPEKVHFMAFQECGETEKTLGRLILKDEWKLKQTKTEGVINSVAVFSDNEIVTVDGGYEQLITYLPKTNPQTSFISQMPHITDIKDPVKVVVNRLDHLIVLDGPAVKTFSREYQLLHQFQPGTDSDSQPTCLAVDEDNLIAVGYMAKEMISLHNPDGTLIRKLTAPMIEDQLVLSNKRIVYTNCDMCKLVSEDYNGGMAFTKDIKSPLSVCCDGQGNIYVAKGLDSWQSESNIHVFGSDGRHNGCVIAHSMPPEGMMFMPAGDLLLGGKDFLHVYQRV</sequence>
<dbReference type="Gene3D" id="3.30.40.10">
    <property type="entry name" value="Zinc/RING finger domain, C3HC4 (zinc finger)"/>
    <property type="match status" value="1"/>
</dbReference>
<dbReference type="InterPro" id="IPR013083">
    <property type="entry name" value="Znf_RING/FYVE/PHD"/>
</dbReference>
<organism evidence="9 10">
    <name type="scientific">Acanthaster planci</name>
    <name type="common">Crown-of-thorns starfish</name>
    <dbReference type="NCBI Taxonomy" id="133434"/>
    <lineage>
        <taxon>Eukaryota</taxon>
        <taxon>Metazoa</taxon>
        <taxon>Echinodermata</taxon>
        <taxon>Eleutherozoa</taxon>
        <taxon>Asterozoa</taxon>
        <taxon>Asteroidea</taxon>
        <taxon>Valvatacea</taxon>
        <taxon>Valvatida</taxon>
        <taxon>Acanthasteridae</taxon>
        <taxon>Acanthaster</taxon>
    </lineage>
</organism>
<evidence type="ECO:0000256" key="6">
    <source>
        <dbReference type="SAM" id="Coils"/>
    </source>
</evidence>
<dbReference type="InterPro" id="IPR001841">
    <property type="entry name" value="Znf_RING"/>
</dbReference>
<dbReference type="SUPFAM" id="SSF63829">
    <property type="entry name" value="Calcium-dependent phosphotriesterase"/>
    <property type="match status" value="1"/>
</dbReference>
<evidence type="ECO:0000259" key="7">
    <source>
        <dbReference type="PROSITE" id="PS50089"/>
    </source>
</evidence>
<evidence type="ECO:0000259" key="8">
    <source>
        <dbReference type="PROSITE" id="PS50119"/>
    </source>
</evidence>
<dbReference type="Gene3D" id="3.30.160.60">
    <property type="entry name" value="Classic Zinc Finger"/>
    <property type="match status" value="1"/>
</dbReference>
<dbReference type="Gene3D" id="2.120.10.30">
    <property type="entry name" value="TolB, C-terminal domain"/>
    <property type="match status" value="1"/>
</dbReference>
<dbReference type="OrthoDB" id="6105938at2759"/>
<evidence type="ECO:0000256" key="4">
    <source>
        <dbReference type="ARBA" id="ARBA00022833"/>
    </source>
</evidence>
<dbReference type="Pfam" id="PF00643">
    <property type="entry name" value="zf-B_box"/>
    <property type="match status" value="1"/>
</dbReference>
<dbReference type="Gene3D" id="4.10.830.40">
    <property type="match status" value="1"/>
</dbReference>
<accession>A0A8B7Y268</accession>
<keyword evidence="6" id="KW-0175">Coiled coil</keyword>
<dbReference type="InterPro" id="IPR027370">
    <property type="entry name" value="Znf-RING_euk"/>
</dbReference>
<dbReference type="Proteomes" id="UP000694845">
    <property type="component" value="Unplaced"/>
</dbReference>
<evidence type="ECO:0000256" key="5">
    <source>
        <dbReference type="PROSITE-ProRule" id="PRU00024"/>
    </source>
</evidence>